<accession>A7S7Z4</accession>
<dbReference type="OrthoDB" id="419711at2759"/>
<dbReference type="PANTHER" id="PTHR12242">
    <property type="entry name" value="OS02G0130600 PROTEIN-RELATED"/>
    <property type="match status" value="1"/>
</dbReference>
<evidence type="ECO:0000313" key="3">
    <source>
        <dbReference type="Proteomes" id="UP000001593"/>
    </source>
</evidence>
<feature type="transmembrane region" description="Helical" evidence="1">
    <location>
        <begin position="204"/>
        <end position="227"/>
    </location>
</feature>
<evidence type="ECO:0008006" key="4">
    <source>
        <dbReference type="Google" id="ProtNLM"/>
    </source>
</evidence>
<evidence type="ECO:0000256" key="1">
    <source>
        <dbReference type="SAM" id="Phobius"/>
    </source>
</evidence>
<dbReference type="InParanoid" id="A7S7Z4"/>
<organism evidence="2 3">
    <name type="scientific">Nematostella vectensis</name>
    <name type="common">Starlet sea anemone</name>
    <dbReference type="NCBI Taxonomy" id="45351"/>
    <lineage>
        <taxon>Eukaryota</taxon>
        <taxon>Metazoa</taxon>
        <taxon>Cnidaria</taxon>
        <taxon>Anthozoa</taxon>
        <taxon>Hexacorallia</taxon>
        <taxon>Actiniaria</taxon>
        <taxon>Edwardsiidae</taxon>
        <taxon>Nematostella</taxon>
    </lineage>
</organism>
<feature type="transmembrane region" description="Helical" evidence="1">
    <location>
        <begin position="166"/>
        <end position="184"/>
    </location>
</feature>
<reference evidence="2 3" key="1">
    <citation type="journal article" date="2007" name="Science">
        <title>Sea anemone genome reveals ancestral eumetazoan gene repertoire and genomic organization.</title>
        <authorList>
            <person name="Putnam N.H."/>
            <person name="Srivastava M."/>
            <person name="Hellsten U."/>
            <person name="Dirks B."/>
            <person name="Chapman J."/>
            <person name="Salamov A."/>
            <person name="Terry A."/>
            <person name="Shapiro H."/>
            <person name="Lindquist E."/>
            <person name="Kapitonov V.V."/>
            <person name="Jurka J."/>
            <person name="Genikhovich G."/>
            <person name="Grigoriev I.V."/>
            <person name="Lucas S.M."/>
            <person name="Steele R.E."/>
            <person name="Finnerty J.R."/>
            <person name="Technau U."/>
            <person name="Martindale M.Q."/>
            <person name="Rokhsar D.S."/>
        </authorList>
    </citation>
    <scope>NUCLEOTIDE SEQUENCE [LARGE SCALE GENOMIC DNA]</scope>
    <source>
        <strain evidence="3">CH2 X CH6</strain>
    </source>
</reference>
<keyword evidence="1" id="KW-0472">Membrane</keyword>
<dbReference type="Pfam" id="PF21534">
    <property type="entry name" value="Rost"/>
    <property type="match status" value="1"/>
</dbReference>
<evidence type="ECO:0000313" key="2">
    <source>
        <dbReference type="EMBL" id="EDO40160.1"/>
    </source>
</evidence>
<feature type="transmembrane region" description="Helical" evidence="1">
    <location>
        <begin position="131"/>
        <end position="154"/>
    </location>
</feature>
<keyword evidence="1" id="KW-0812">Transmembrane</keyword>
<feature type="transmembrane region" description="Helical" evidence="1">
    <location>
        <begin position="61"/>
        <end position="84"/>
    </location>
</feature>
<dbReference type="OMA" id="YFWAGGI"/>
<keyword evidence="1" id="KW-1133">Transmembrane helix</keyword>
<dbReference type="EMBL" id="DS469595">
    <property type="protein sequence ID" value="EDO40160.1"/>
    <property type="molecule type" value="Genomic_DNA"/>
</dbReference>
<dbReference type="PANTHER" id="PTHR12242:SF45">
    <property type="entry name" value="MARVEL DOMAIN-CONTAINING PROTEIN"/>
    <property type="match status" value="1"/>
</dbReference>
<protein>
    <recommendedName>
        <fullName evidence="4">Protein rolling stone</fullName>
    </recommendedName>
</protein>
<dbReference type="KEGG" id="nve:5511858"/>
<dbReference type="Proteomes" id="UP000001593">
    <property type="component" value="Unassembled WGS sequence"/>
</dbReference>
<dbReference type="InterPro" id="IPR049352">
    <property type="entry name" value="Rost"/>
</dbReference>
<keyword evidence="3" id="KW-1185">Reference proteome</keyword>
<dbReference type="GO" id="GO:0016020">
    <property type="term" value="C:membrane"/>
    <property type="evidence" value="ECO:0000318"/>
    <property type="project" value="GO_Central"/>
</dbReference>
<name>A7S7Z4_NEMVE</name>
<gene>
    <name evidence="2" type="ORF">NEMVEDRAFT_v1g237009</name>
</gene>
<sequence length="290" mass="32778">MSIQEEFRIRNVLPSHPDLHTFTSSKWMPTGAYLAYRWLLALYISVDVIVDRLFFKRWYSFAFTFWGLITLTLYLNLAAILTTIKYVKTRLNLSDHAGIVSQSGEEGISTPGAAEDETFTPDGYMPKLYKLMWLLFNVCAVNSVIVSVGYWGLLHQKFGRQATIGLIGYLNINSHLINAVIMILDSMIHNVPVRIFHVVYSTIYGLIYFFTTIIVWLASGRVAYFFLDYSKRPGIAAIVIVGGCFVVQPLIQLMHYGLYRARIWLQGVLLDGTSVRGGGEVTALHMQSVA</sequence>
<dbReference type="HOGENOM" id="CLU_066320_0_0_1"/>
<feature type="transmembrane region" description="Helical" evidence="1">
    <location>
        <begin position="234"/>
        <end position="251"/>
    </location>
</feature>
<proteinExistence type="predicted"/>
<dbReference type="AlphaFoldDB" id="A7S7Z4"/>
<dbReference type="PhylomeDB" id="A7S7Z4"/>
<feature type="transmembrane region" description="Helical" evidence="1">
    <location>
        <begin position="35"/>
        <end position="54"/>
    </location>
</feature>